<dbReference type="AlphaFoldDB" id="A0A1L7I755"/>
<proteinExistence type="predicted"/>
<name>A0A1L7I755_9FLAO</name>
<evidence type="ECO:0000313" key="2">
    <source>
        <dbReference type="Proteomes" id="UP000186230"/>
    </source>
</evidence>
<evidence type="ECO:0000313" key="1">
    <source>
        <dbReference type="EMBL" id="APU69441.1"/>
    </source>
</evidence>
<accession>A0A1L7I755</accession>
<dbReference type="KEGG" id="gfl:GRFL_2717"/>
<dbReference type="Proteomes" id="UP000186230">
    <property type="component" value="Chromosome"/>
</dbReference>
<protein>
    <submittedName>
        <fullName evidence="1">Uncharacterized protein</fullName>
    </submittedName>
</protein>
<dbReference type="EMBL" id="CP016359">
    <property type="protein sequence ID" value="APU69441.1"/>
    <property type="molecule type" value="Genomic_DNA"/>
</dbReference>
<gene>
    <name evidence="1" type="ORF">GRFL_2717</name>
</gene>
<keyword evidence="2" id="KW-1185">Reference proteome</keyword>
<reference evidence="1 2" key="1">
    <citation type="submission" date="2016-07" db="EMBL/GenBank/DDBJ databases">
        <title>Multi-omics approach to identify versatile polysaccharide utilization systems of a marine flavobacterium Gramella flava.</title>
        <authorList>
            <person name="Tang K."/>
        </authorList>
    </citation>
    <scope>NUCLEOTIDE SEQUENCE [LARGE SCALE GENOMIC DNA]</scope>
    <source>
        <strain evidence="1 2">JLT2011</strain>
    </source>
</reference>
<sequence length="39" mass="4762">MPYLFFVVPKNNKGFIHYKPLKICKAKVRFLRIIEQRPK</sequence>
<organism evidence="1 2">
    <name type="scientific">Christiangramia flava JLT2011</name>
    <dbReference type="NCBI Taxonomy" id="1229726"/>
    <lineage>
        <taxon>Bacteria</taxon>
        <taxon>Pseudomonadati</taxon>
        <taxon>Bacteroidota</taxon>
        <taxon>Flavobacteriia</taxon>
        <taxon>Flavobacteriales</taxon>
        <taxon>Flavobacteriaceae</taxon>
        <taxon>Christiangramia</taxon>
    </lineage>
</organism>